<sequence length="211" mass="21584">MFSRLRAHLPLWRRALRRRRRLLAVLALAALTASLLPSLLPPSSRGVEIVVADAELTPGTALSRADLRTARIAPELLPEGAAQQIEDVVGQTARLPIEPGTPLLPGLLEDPAAPALPSGSALMAVPVPRALVAHLQPGTELMLLVTDPSQPSGIAVSAQVVDVVVPENGESALGGGSAATAEVLVAVEAARAGEVAHALGLGVVTVSVITP</sequence>
<accession>C7MC44</accession>
<dbReference type="CDD" id="cd11614">
    <property type="entry name" value="SAF_CpaB_FlgA_like"/>
    <property type="match status" value="1"/>
</dbReference>
<dbReference type="OrthoDB" id="4794319at2"/>
<dbReference type="STRING" id="446465.Bfae_13080"/>
<dbReference type="Gene3D" id="3.90.1210.10">
    <property type="entry name" value="Antifreeze-like/N-acetylneuraminic acid synthase C-terminal domain"/>
    <property type="match status" value="1"/>
</dbReference>
<dbReference type="AlphaFoldDB" id="C7MC44"/>
<evidence type="ECO:0000313" key="3">
    <source>
        <dbReference type="Proteomes" id="UP000001919"/>
    </source>
</evidence>
<dbReference type="Proteomes" id="UP000001919">
    <property type="component" value="Chromosome"/>
</dbReference>
<keyword evidence="3" id="KW-1185">Reference proteome</keyword>
<dbReference type="eggNOG" id="COG1261">
    <property type="taxonomic scope" value="Bacteria"/>
</dbReference>
<dbReference type="HOGENOM" id="CLU_1302941_0_0_11"/>
<reference evidence="2 3" key="1">
    <citation type="journal article" date="2009" name="Stand. Genomic Sci.">
        <title>Complete genome sequence of Brachybacterium faecium type strain (Schefferle 6-10).</title>
        <authorList>
            <person name="Lapidus A."/>
            <person name="Pukall R."/>
            <person name="Labuttii K."/>
            <person name="Copeland A."/>
            <person name="Del Rio T.G."/>
            <person name="Nolan M."/>
            <person name="Chen F."/>
            <person name="Lucas S."/>
            <person name="Tice H."/>
            <person name="Cheng J.F."/>
            <person name="Bruce D."/>
            <person name="Goodwin L."/>
            <person name="Pitluck S."/>
            <person name="Rohde M."/>
            <person name="Goker M."/>
            <person name="Pati A."/>
            <person name="Ivanova N."/>
            <person name="Mavrommatis K."/>
            <person name="Chen A."/>
            <person name="Palaniappan K."/>
            <person name="D'haeseleer P."/>
            <person name="Chain P."/>
            <person name="Bristow J."/>
            <person name="Eisen J.A."/>
            <person name="Markowitz V."/>
            <person name="Hugenholtz P."/>
            <person name="Kyrpides N.C."/>
            <person name="Klenk H.P."/>
        </authorList>
    </citation>
    <scope>NUCLEOTIDE SEQUENCE [LARGE SCALE GENOMIC DNA]</scope>
    <source>
        <strain evidence="3">ATCC 43885 / DSM 4810 / JCM 11609 / LMG 19847 / NBRC 14762 / NCIMB 9860 / 6-10</strain>
    </source>
</reference>
<protein>
    <submittedName>
        <fullName evidence="2">SAF domain-containing protein</fullName>
    </submittedName>
</protein>
<organism evidence="2 3">
    <name type="scientific">Brachybacterium faecium (strain ATCC 43885 / DSM 4810 / JCM 11609 / LMG 19847 / NBRC 14762 / NCIMB 9860 / 6-10)</name>
    <dbReference type="NCBI Taxonomy" id="446465"/>
    <lineage>
        <taxon>Bacteria</taxon>
        <taxon>Bacillati</taxon>
        <taxon>Actinomycetota</taxon>
        <taxon>Actinomycetes</taxon>
        <taxon>Micrococcales</taxon>
        <taxon>Dermabacteraceae</taxon>
        <taxon>Brachybacterium</taxon>
    </lineage>
</organism>
<evidence type="ECO:0000259" key="1">
    <source>
        <dbReference type="SMART" id="SM00858"/>
    </source>
</evidence>
<dbReference type="PATRIC" id="fig|446465.5.peg.1309"/>
<proteinExistence type="predicted"/>
<gene>
    <name evidence="2" type="ordered locus">Bfae_13080</name>
</gene>
<name>C7MC44_BRAFD</name>
<evidence type="ECO:0000313" key="2">
    <source>
        <dbReference type="EMBL" id="ACU85151.1"/>
    </source>
</evidence>
<feature type="domain" description="SAF" evidence="1">
    <location>
        <begin position="47"/>
        <end position="109"/>
    </location>
</feature>
<dbReference type="EMBL" id="CP001643">
    <property type="protein sequence ID" value="ACU85151.1"/>
    <property type="molecule type" value="Genomic_DNA"/>
</dbReference>
<dbReference type="KEGG" id="bfa:Bfae_13080"/>
<dbReference type="SMART" id="SM00858">
    <property type="entry name" value="SAF"/>
    <property type="match status" value="1"/>
</dbReference>
<dbReference type="Pfam" id="PF08666">
    <property type="entry name" value="SAF"/>
    <property type="match status" value="1"/>
</dbReference>
<dbReference type="InterPro" id="IPR013974">
    <property type="entry name" value="SAF"/>
</dbReference>